<dbReference type="EMBL" id="FMYF01000015">
    <property type="protein sequence ID" value="SDC03602.1"/>
    <property type="molecule type" value="Genomic_DNA"/>
</dbReference>
<gene>
    <name evidence="4" type="ORF">GA0111570_11525</name>
</gene>
<protein>
    <submittedName>
        <fullName evidence="4">PucR C-terminal helix-turn-helix domain-containing protein</fullName>
    </submittedName>
</protein>
<dbReference type="InterPro" id="IPR051448">
    <property type="entry name" value="CdaR-like_regulators"/>
</dbReference>
<feature type="domain" description="PucR C-terminal helix-turn-helix" evidence="2">
    <location>
        <begin position="321"/>
        <end position="379"/>
    </location>
</feature>
<keyword evidence="5" id="KW-1185">Reference proteome</keyword>
<organism evidence="4 5">
    <name type="scientific">Raineyella antarctica</name>
    <dbReference type="NCBI Taxonomy" id="1577474"/>
    <lineage>
        <taxon>Bacteria</taxon>
        <taxon>Bacillati</taxon>
        <taxon>Actinomycetota</taxon>
        <taxon>Actinomycetes</taxon>
        <taxon>Propionibacteriales</taxon>
        <taxon>Propionibacteriaceae</taxon>
        <taxon>Raineyella</taxon>
    </lineage>
</organism>
<dbReference type="Pfam" id="PF17853">
    <property type="entry name" value="GGDEF_2"/>
    <property type="match status" value="1"/>
</dbReference>
<dbReference type="PANTHER" id="PTHR33744">
    <property type="entry name" value="CARBOHYDRATE DIACID REGULATOR"/>
    <property type="match status" value="1"/>
</dbReference>
<dbReference type="InterPro" id="IPR025736">
    <property type="entry name" value="PucR_C-HTH_dom"/>
</dbReference>
<dbReference type="OrthoDB" id="4534407at2"/>
<proteinExistence type="inferred from homology"/>
<name>A0A1G6IAN8_9ACTN</name>
<dbReference type="AlphaFoldDB" id="A0A1G6IAN8"/>
<dbReference type="Gene3D" id="1.10.10.2840">
    <property type="entry name" value="PucR C-terminal helix-turn-helix domain"/>
    <property type="match status" value="1"/>
</dbReference>
<accession>A0A1G6IAN8</accession>
<evidence type="ECO:0000259" key="2">
    <source>
        <dbReference type="Pfam" id="PF13556"/>
    </source>
</evidence>
<dbReference type="STRING" id="1577474.GA0111570_11525"/>
<comment type="similarity">
    <text evidence="1">Belongs to the CdaR family.</text>
</comment>
<dbReference type="Proteomes" id="UP000199086">
    <property type="component" value="Unassembled WGS sequence"/>
</dbReference>
<dbReference type="InterPro" id="IPR041522">
    <property type="entry name" value="CdaR_GGDEF"/>
</dbReference>
<evidence type="ECO:0000259" key="3">
    <source>
        <dbReference type="Pfam" id="PF17853"/>
    </source>
</evidence>
<evidence type="ECO:0000256" key="1">
    <source>
        <dbReference type="ARBA" id="ARBA00006754"/>
    </source>
</evidence>
<sequence>MAPSADLHDTLQDLSELLGRRLVLTDERLRVVGYSIHETEADRVRLSTVLAHSDAWQVPPAGTEQVRDLPGHGTIRLLPLRDNRQQVGFLLVPCAPDEADLPEAAREILAQHTPTLGMLLSLRSLYAERDHHRMSGLLRDLVGDTEAARRTAAESFLREGMLGASRNYSAVALGCDAELGALPDPDATVELAVESVIEFVARTSTASLVGAVLEDGVGVLVFPRAVVAERLERLLDRTELATIRAGIGPLVGDLDRVADSFRRARDALRVNTATRSPVHVSVWDSLGIDRVLVRLPLAALGPDDLPVQVRRLLAAGLGEELLGTVEAYLDCGGDVAATTGALHIHRSTLYYRLGRIGALAGVDIADPVLRQELTIGMRIARLAGIV</sequence>
<dbReference type="InterPro" id="IPR042070">
    <property type="entry name" value="PucR_C-HTH_sf"/>
</dbReference>
<dbReference type="Pfam" id="PF13556">
    <property type="entry name" value="HTH_30"/>
    <property type="match status" value="1"/>
</dbReference>
<dbReference type="RefSeq" id="WP_092613646.1">
    <property type="nucleotide sequence ID" value="NZ_FMYF01000015.1"/>
</dbReference>
<evidence type="ECO:0000313" key="4">
    <source>
        <dbReference type="EMBL" id="SDC03602.1"/>
    </source>
</evidence>
<evidence type="ECO:0000313" key="5">
    <source>
        <dbReference type="Proteomes" id="UP000199086"/>
    </source>
</evidence>
<reference evidence="4 5" key="1">
    <citation type="submission" date="2016-06" db="EMBL/GenBank/DDBJ databases">
        <authorList>
            <person name="Olsen C.W."/>
            <person name="Carey S."/>
            <person name="Hinshaw L."/>
            <person name="Karasin A.I."/>
        </authorList>
    </citation>
    <scope>NUCLEOTIDE SEQUENCE [LARGE SCALE GENOMIC DNA]</scope>
    <source>
        <strain evidence="4 5">LZ-22</strain>
    </source>
</reference>
<dbReference type="PANTHER" id="PTHR33744:SF17">
    <property type="entry name" value="CONSERVED PROTEIN"/>
    <property type="match status" value="1"/>
</dbReference>
<feature type="domain" description="CdaR GGDEF-like" evidence="3">
    <location>
        <begin position="166"/>
        <end position="270"/>
    </location>
</feature>